<protein>
    <submittedName>
        <fullName evidence="1">Uncharacterized protein</fullName>
    </submittedName>
</protein>
<organism evidence="1 2">
    <name type="scientific">Mesorhizobium kowhaii</name>
    <dbReference type="NCBI Taxonomy" id="1300272"/>
    <lineage>
        <taxon>Bacteria</taxon>
        <taxon>Pseudomonadati</taxon>
        <taxon>Pseudomonadota</taxon>
        <taxon>Alphaproteobacteria</taxon>
        <taxon>Hyphomicrobiales</taxon>
        <taxon>Phyllobacteriaceae</taxon>
        <taxon>Mesorhizobium</taxon>
    </lineage>
</organism>
<dbReference type="EMBL" id="MZXV01000051">
    <property type="protein sequence ID" value="PZV35968.1"/>
    <property type="molecule type" value="Genomic_DNA"/>
</dbReference>
<evidence type="ECO:0000313" key="2">
    <source>
        <dbReference type="Proteomes" id="UP000248616"/>
    </source>
</evidence>
<dbReference type="Proteomes" id="UP000248616">
    <property type="component" value="Unassembled WGS sequence"/>
</dbReference>
<sequence length="150" mass="17444">MRDALLIQLETRWEKRKTMKTEPEAECKTLTEAYARLGATVRNPRRTWSAITDDGKAVVVTLWTDRFLDLEQSQYSTFGLSGKGWIDRPENRRRAEHLRHAMSKRGGLFRSIIVTPSDRMHSRIVERRVGPQMRVTEIDEATGRFKAERA</sequence>
<dbReference type="AlphaFoldDB" id="A0A2W7C2C4"/>
<accession>A0A2W7C2C4</accession>
<gene>
    <name evidence="1" type="ORF">B5V02_22295</name>
</gene>
<keyword evidence="2" id="KW-1185">Reference proteome</keyword>
<comment type="caution">
    <text evidence="1">The sequence shown here is derived from an EMBL/GenBank/DDBJ whole genome shotgun (WGS) entry which is preliminary data.</text>
</comment>
<proteinExistence type="predicted"/>
<reference evidence="2" key="1">
    <citation type="submission" date="2017-03" db="EMBL/GenBank/DDBJ databases">
        <authorList>
            <person name="Safronova V.I."/>
            <person name="Sazanova A.L."/>
            <person name="Chirak E.R."/>
        </authorList>
    </citation>
    <scope>NUCLEOTIDE SEQUENCE [LARGE SCALE GENOMIC DNA]</scope>
    <source>
        <strain evidence="2">Ach-343</strain>
    </source>
</reference>
<name>A0A2W7C2C4_9HYPH</name>
<evidence type="ECO:0000313" key="1">
    <source>
        <dbReference type="EMBL" id="PZV35968.1"/>
    </source>
</evidence>